<evidence type="ECO:0000256" key="8">
    <source>
        <dbReference type="SAM" id="SignalP"/>
    </source>
</evidence>
<dbReference type="GO" id="GO:0098552">
    <property type="term" value="C:side of membrane"/>
    <property type="evidence" value="ECO:0007669"/>
    <property type="project" value="UniProtKB-KW"/>
</dbReference>
<keyword evidence="2" id="KW-0325">Glycoprotein</keyword>
<keyword evidence="6" id="KW-0472">Membrane</keyword>
<evidence type="ECO:0000313" key="9">
    <source>
        <dbReference type="Proteomes" id="UP000504635"/>
    </source>
</evidence>
<sequence>MTKIFFPIFGLILSGCLLTVSANVSRCYNCNSAYCGDPYDVYLGSIISCSDVFKNAKLFFSRLVSNSNSASLTQLNETQVGADNSNDIETLSSTNTNEIIRQRSHAEFFDIQRKIWEFFNKGEINENTEFVCVKANYNSSSSSQTKTFRGCVPRSTKTISSACDFVSQRVVGSSSGSSVYGCYACNNDLCNAGITFRASVFVLLAGVALKIVF</sequence>
<proteinExistence type="predicted"/>
<dbReference type="RefSeq" id="XP_030765216.1">
    <property type="nucleotide sequence ID" value="XM_030909356.1"/>
</dbReference>
<dbReference type="AlphaFoldDB" id="A0A6J2YPL9"/>
<dbReference type="InterPro" id="IPR050975">
    <property type="entry name" value="Sleep_regulator"/>
</dbReference>
<reference evidence="10" key="1">
    <citation type="submission" date="2025-08" db="UniProtKB">
        <authorList>
            <consortium name="RefSeq"/>
        </authorList>
    </citation>
    <scope>IDENTIFICATION</scope>
    <source>
        <tissue evidence="10">Gonads</tissue>
    </source>
</reference>
<evidence type="ECO:0000256" key="1">
    <source>
        <dbReference type="ARBA" id="ARBA00004589"/>
    </source>
</evidence>
<accession>A0A6J2YPL9</accession>
<evidence type="ECO:0000256" key="2">
    <source>
        <dbReference type="ARBA" id="ARBA00022622"/>
    </source>
</evidence>
<comment type="subcellular location">
    <subcellularLocation>
        <location evidence="1">Membrane</location>
        <topology evidence="1">Lipid-anchor</topology>
        <topology evidence="1">GPI-anchor</topology>
    </subcellularLocation>
</comment>
<name>A0A6J2YPL9_SITOR</name>
<feature type="signal peptide" evidence="8">
    <location>
        <begin position="1"/>
        <end position="22"/>
    </location>
</feature>
<gene>
    <name evidence="10" type="primary">LOC115889375</name>
</gene>
<evidence type="ECO:0000256" key="5">
    <source>
        <dbReference type="ARBA" id="ARBA00022989"/>
    </source>
</evidence>
<keyword evidence="7" id="KW-0449">Lipoprotein</keyword>
<dbReference type="GeneID" id="115889375"/>
<dbReference type="Proteomes" id="UP000504635">
    <property type="component" value="Unplaced"/>
</dbReference>
<dbReference type="KEGG" id="soy:115889375"/>
<keyword evidence="3" id="KW-0812">Transmembrane</keyword>
<keyword evidence="9" id="KW-1185">Reference proteome</keyword>
<organism evidence="9 10">
    <name type="scientific">Sitophilus oryzae</name>
    <name type="common">Rice weevil</name>
    <name type="synonym">Curculio oryzae</name>
    <dbReference type="NCBI Taxonomy" id="7048"/>
    <lineage>
        <taxon>Eukaryota</taxon>
        <taxon>Metazoa</taxon>
        <taxon>Ecdysozoa</taxon>
        <taxon>Arthropoda</taxon>
        <taxon>Hexapoda</taxon>
        <taxon>Insecta</taxon>
        <taxon>Pterygota</taxon>
        <taxon>Neoptera</taxon>
        <taxon>Endopterygota</taxon>
        <taxon>Coleoptera</taxon>
        <taxon>Polyphaga</taxon>
        <taxon>Cucujiformia</taxon>
        <taxon>Curculionidae</taxon>
        <taxon>Dryophthorinae</taxon>
        <taxon>Sitophilus</taxon>
    </lineage>
</organism>
<evidence type="ECO:0000256" key="7">
    <source>
        <dbReference type="ARBA" id="ARBA00023288"/>
    </source>
</evidence>
<protein>
    <submittedName>
        <fullName evidence="10">Uncharacterized protein LOC115889375</fullName>
    </submittedName>
</protein>
<dbReference type="PROSITE" id="PS51257">
    <property type="entry name" value="PROKAR_LIPOPROTEIN"/>
    <property type="match status" value="1"/>
</dbReference>
<dbReference type="InParanoid" id="A0A6J2YPL9"/>
<evidence type="ECO:0000256" key="3">
    <source>
        <dbReference type="ARBA" id="ARBA00022692"/>
    </source>
</evidence>
<dbReference type="OrthoDB" id="6752385at2759"/>
<evidence type="ECO:0000256" key="6">
    <source>
        <dbReference type="ARBA" id="ARBA00023136"/>
    </source>
</evidence>
<dbReference type="PANTHER" id="PTHR33562">
    <property type="entry name" value="ATILLA, ISOFORM B-RELATED-RELATED"/>
    <property type="match status" value="1"/>
</dbReference>
<feature type="chain" id="PRO_5026752444" evidence="8">
    <location>
        <begin position="23"/>
        <end position="213"/>
    </location>
</feature>
<evidence type="ECO:0000313" key="10">
    <source>
        <dbReference type="RefSeq" id="XP_030765216.1"/>
    </source>
</evidence>
<keyword evidence="2" id="KW-0336">GPI-anchor</keyword>
<evidence type="ECO:0000256" key="4">
    <source>
        <dbReference type="ARBA" id="ARBA00022729"/>
    </source>
</evidence>
<keyword evidence="5" id="KW-1133">Transmembrane helix</keyword>
<keyword evidence="4 8" id="KW-0732">Signal</keyword>